<evidence type="ECO:0000313" key="1">
    <source>
        <dbReference type="EMBL" id="EAY18095.1"/>
    </source>
</evidence>
<organism evidence="1 2">
    <name type="scientific">Trichomonas vaginalis (strain ATCC PRA-98 / G3)</name>
    <dbReference type="NCBI Taxonomy" id="412133"/>
    <lineage>
        <taxon>Eukaryota</taxon>
        <taxon>Metamonada</taxon>
        <taxon>Parabasalia</taxon>
        <taxon>Trichomonadida</taxon>
        <taxon>Trichomonadidae</taxon>
        <taxon>Trichomonas</taxon>
    </lineage>
</organism>
<sequence length="338" mass="38698">MILLLYLIEGNAINDSHGLNSQFQCTVGADYKIHDSFFKDLGDLAKESSTIIVQGSSQSKSYDVSIYKCVFITCKSKNCAAMKIEGDFSNSICLICLSNCSSGGYAATIYTNVNPKVVLSYITAEYCTSPKKNLYICQSHDIKNINYSCCSVTQVYHYLSLNSWSSGIFTPERTQERSNLSFSNFYKCKSQCSIYYANEPNSTLNLKAINFINNTIFDCGIIYADNPKSDNLNMDIFNCIFQENQYDDKPIFQKRLSQSYRFYLWENNYIDHKTDNYIINKTEYFTTFTVPPIFQFYMTAKCNVVKPYGKKLKESNVDFYVNSIENAEILMLFSCLSK</sequence>
<dbReference type="Proteomes" id="UP000001542">
    <property type="component" value="Unassembled WGS sequence"/>
</dbReference>
<dbReference type="RefSeq" id="XP_001579081.1">
    <property type="nucleotide sequence ID" value="XM_001579031.1"/>
</dbReference>
<accession>A2DNA7</accession>
<name>A2DNA7_TRIV3</name>
<dbReference type="KEGG" id="tva:5463600"/>
<dbReference type="EMBL" id="DS113222">
    <property type="protein sequence ID" value="EAY18095.1"/>
    <property type="molecule type" value="Genomic_DNA"/>
</dbReference>
<dbReference type="InParanoid" id="A2DNA7"/>
<keyword evidence="2" id="KW-1185">Reference proteome</keyword>
<gene>
    <name evidence="1" type="ORF">TVAG_306160</name>
</gene>
<protein>
    <submittedName>
        <fullName evidence="1">Uncharacterized protein</fullName>
    </submittedName>
</protein>
<dbReference type="AlphaFoldDB" id="A2DNA7"/>
<reference evidence="1" key="1">
    <citation type="submission" date="2006-10" db="EMBL/GenBank/DDBJ databases">
        <authorList>
            <person name="Amadeo P."/>
            <person name="Zhao Q."/>
            <person name="Wortman J."/>
            <person name="Fraser-Liggett C."/>
            <person name="Carlton J."/>
        </authorList>
    </citation>
    <scope>NUCLEOTIDE SEQUENCE</scope>
    <source>
        <strain evidence="1">G3</strain>
    </source>
</reference>
<reference evidence="1" key="2">
    <citation type="journal article" date="2007" name="Science">
        <title>Draft genome sequence of the sexually transmitted pathogen Trichomonas vaginalis.</title>
        <authorList>
            <person name="Carlton J.M."/>
            <person name="Hirt R.P."/>
            <person name="Silva J.C."/>
            <person name="Delcher A.L."/>
            <person name="Schatz M."/>
            <person name="Zhao Q."/>
            <person name="Wortman J.R."/>
            <person name="Bidwell S.L."/>
            <person name="Alsmark U.C.M."/>
            <person name="Besteiro S."/>
            <person name="Sicheritz-Ponten T."/>
            <person name="Noel C.J."/>
            <person name="Dacks J.B."/>
            <person name="Foster P.G."/>
            <person name="Simillion C."/>
            <person name="Van de Peer Y."/>
            <person name="Miranda-Saavedra D."/>
            <person name="Barton G.J."/>
            <person name="Westrop G.D."/>
            <person name="Mueller S."/>
            <person name="Dessi D."/>
            <person name="Fiori P.L."/>
            <person name="Ren Q."/>
            <person name="Paulsen I."/>
            <person name="Zhang H."/>
            <person name="Bastida-Corcuera F.D."/>
            <person name="Simoes-Barbosa A."/>
            <person name="Brown M.T."/>
            <person name="Hayes R.D."/>
            <person name="Mukherjee M."/>
            <person name="Okumura C.Y."/>
            <person name="Schneider R."/>
            <person name="Smith A.J."/>
            <person name="Vanacova S."/>
            <person name="Villalvazo M."/>
            <person name="Haas B.J."/>
            <person name="Pertea M."/>
            <person name="Feldblyum T.V."/>
            <person name="Utterback T.R."/>
            <person name="Shu C.L."/>
            <person name="Osoegawa K."/>
            <person name="de Jong P.J."/>
            <person name="Hrdy I."/>
            <person name="Horvathova L."/>
            <person name="Zubacova Z."/>
            <person name="Dolezal P."/>
            <person name="Malik S.B."/>
            <person name="Logsdon J.M. Jr."/>
            <person name="Henze K."/>
            <person name="Gupta A."/>
            <person name="Wang C.C."/>
            <person name="Dunne R.L."/>
            <person name="Upcroft J.A."/>
            <person name="Upcroft P."/>
            <person name="White O."/>
            <person name="Salzberg S.L."/>
            <person name="Tang P."/>
            <person name="Chiu C.-H."/>
            <person name="Lee Y.-S."/>
            <person name="Embley T.M."/>
            <person name="Coombs G.H."/>
            <person name="Mottram J.C."/>
            <person name="Tachezy J."/>
            <person name="Fraser-Liggett C.M."/>
            <person name="Johnson P.J."/>
        </authorList>
    </citation>
    <scope>NUCLEOTIDE SEQUENCE [LARGE SCALE GENOMIC DNA]</scope>
    <source>
        <strain evidence="1">G3</strain>
    </source>
</reference>
<evidence type="ECO:0000313" key="2">
    <source>
        <dbReference type="Proteomes" id="UP000001542"/>
    </source>
</evidence>
<proteinExistence type="predicted"/>
<dbReference type="VEuPathDB" id="TrichDB:TVAGG3_1024300"/>
<dbReference type="VEuPathDB" id="TrichDB:TVAG_306160"/>